<dbReference type="SUPFAM" id="SSF46785">
    <property type="entry name" value="Winged helix' DNA-binding domain"/>
    <property type="match status" value="1"/>
</dbReference>
<organism evidence="6 7">
    <name type="scientific">Pseudovibrio axinellae</name>
    <dbReference type="NCBI Taxonomy" id="989403"/>
    <lineage>
        <taxon>Bacteria</taxon>
        <taxon>Pseudomonadati</taxon>
        <taxon>Pseudomonadota</taxon>
        <taxon>Alphaproteobacteria</taxon>
        <taxon>Hyphomicrobiales</taxon>
        <taxon>Stappiaceae</taxon>
        <taxon>Pseudovibrio</taxon>
    </lineage>
</organism>
<dbReference type="GO" id="GO:0006351">
    <property type="term" value="P:DNA-templated transcription"/>
    <property type="evidence" value="ECO:0007669"/>
    <property type="project" value="TreeGrafter"/>
</dbReference>
<keyword evidence="7" id="KW-1185">Reference proteome</keyword>
<dbReference type="InterPro" id="IPR036388">
    <property type="entry name" value="WH-like_DNA-bd_sf"/>
</dbReference>
<gene>
    <name evidence="6" type="primary">gcvA_5</name>
    <name evidence="6" type="ORF">PsAD2_01482</name>
</gene>
<dbReference type="CDD" id="cd08432">
    <property type="entry name" value="PBP2_GcdR_TrpI_HvrB_AmpR_like"/>
    <property type="match status" value="1"/>
</dbReference>
<comment type="similarity">
    <text evidence="1">Belongs to the LysR transcriptional regulatory family.</text>
</comment>
<comment type="caution">
    <text evidence="6">The sequence shown here is derived from an EMBL/GenBank/DDBJ whole genome shotgun (WGS) entry which is preliminary data.</text>
</comment>
<evidence type="ECO:0000256" key="3">
    <source>
        <dbReference type="ARBA" id="ARBA00023125"/>
    </source>
</evidence>
<evidence type="ECO:0000256" key="1">
    <source>
        <dbReference type="ARBA" id="ARBA00009437"/>
    </source>
</evidence>
<reference evidence="6 7" key="1">
    <citation type="journal article" date="2016" name="Front. Microbiol.">
        <title>Comparative Genomic Analysis Reveals a Diverse Repertoire of Genes Involved in Prokaryote-Eukaryote Interactions within the Pseudovibrio Genus.</title>
        <authorList>
            <person name="Romano S."/>
            <person name="Fernandez-Guerra A."/>
            <person name="Reen F.J."/>
            <person name="Glockner F.O."/>
            <person name="Crowley S.P."/>
            <person name="O'Sullivan O."/>
            <person name="Cotter P.D."/>
            <person name="Adams C."/>
            <person name="Dobson A.D."/>
            <person name="O'Gara F."/>
        </authorList>
    </citation>
    <scope>NUCLEOTIDE SEQUENCE [LARGE SCALE GENOMIC DNA]</scope>
    <source>
        <strain evidence="6 7">Ad2</strain>
    </source>
</reference>
<accession>A0A165ZR05</accession>
<dbReference type="GO" id="GO:0043565">
    <property type="term" value="F:sequence-specific DNA binding"/>
    <property type="evidence" value="ECO:0007669"/>
    <property type="project" value="TreeGrafter"/>
</dbReference>
<feature type="domain" description="HTH lysR-type" evidence="5">
    <location>
        <begin position="2"/>
        <end position="59"/>
    </location>
</feature>
<dbReference type="RefSeq" id="WP_068004503.1">
    <property type="nucleotide sequence ID" value="NZ_FOFM01000003.1"/>
</dbReference>
<dbReference type="EMBL" id="LMCB01000010">
    <property type="protein sequence ID" value="KZL20188.1"/>
    <property type="molecule type" value="Genomic_DNA"/>
</dbReference>
<evidence type="ECO:0000313" key="6">
    <source>
        <dbReference type="EMBL" id="KZL20188.1"/>
    </source>
</evidence>
<dbReference type="GO" id="GO:0003700">
    <property type="term" value="F:DNA-binding transcription factor activity"/>
    <property type="evidence" value="ECO:0007669"/>
    <property type="project" value="InterPro"/>
</dbReference>
<dbReference type="Pfam" id="PF03466">
    <property type="entry name" value="LysR_substrate"/>
    <property type="match status" value="1"/>
</dbReference>
<dbReference type="Gene3D" id="3.40.190.10">
    <property type="entry name" value="Periplasmic binding protein-like II"/>
    <property type="match status" value="2"/>
</dbReference>
<keyword evidence="2" id="KW-0805">Transcription regulation</keyword>
<keyword evidence="3" id="KW-0238">DNA-binding</keyword>
<dbReference type="OrthoDB" id="9813056at2"/>
<dbReference type="Gene3D" id="1.10.10.10">
    <property type="entry name" value="Winged helix-like DNA-binding domain superfamily/Winged helix DNA-binding domain"/>
    <property type="match status" value="1"/>
</dbReference>
<keyword evidence="4" id="KW-0804">Transcription</keyword>
<dbReference type="PATRIC" id="fig|989403.3.peg.1580"/>
<dbReference type="SUPFAM" id="SSF53850">
    <property type="entry name" value="Periplasmic binding protein-like II"/>
    <property type="match status" value="1"/>
</dbReference>
<dbReference type="Proteomes" id="UP000076577">
    <property type="component" value="Unassembled WGS sequence"/>
</dbReference>
<dbReference type="STRING" id="989403.SAMN05421798_103203"/>
<protein>
    <submittedName>
        <fullName evidence="6">Glycine cleavage system transcriptional activator</fullName>
    </submittedName>
</protein>
<dbReference type="InterPro" id="IPR058163">
    <property type="entry name" value="LysR-type_TF_proteobact-type"/>
</dbReference>
<proteinExistence type="inferred from homology"/>
<dbReference type="Pfam" id="PF00126">
    <property type="entry name" value="HTH_1"/>
    <property type="match status" value="1"/>
</dbReference>
<dbReference type="PANTHER" id="PTHR30537">
    <property type="entry name" value="HTH-TYPE TRANSCRIPTIONAL REGULATOR"/>
    <property type="match status" value="1"/>
</dbReference>
<sequence length="297" mass="33403">MVSLRALHAFSLLAKHGRAARAAEDLGVTPSALTHLLRSLENELGAALVIRDGRGLALTEEGQRLSSNLGNSFDQIEHAVEAFRRRSRTELRISTLSTVATRWLIPRLPDFQEKHPDIELLISTSMRMVDLDRESYDCAIRLGDGAWPHVERHMLWQEDLVVAFAPQLSNGDPNPDIKLLDKLKLLHTSSRREDWPHWLKGTGLPHPDQTSGAMFESRNMAIQAAVAGMGAVAIDTRFVEQEVAAGHLVVPDWPRLSLESGYWFVRNSNRPLTRPVASFQKWLMEQSQQPFKARQDA</sequence>
<dbReference type="AlphaFoldDB" id="A0A165ZR05"/>
<dbReference type="InterPro" id="IPR005119">
    <property type="entry name" value="LysR_subst-bd"/>
</dbReference>
<evidence type="ECO:0000259" key="5">
    <source>
        <dbReference type="PROSITE" id="PS50931"/>
    </source>
</evidence>
<evidence type="ECO:0000313" key="7">
    <source>
        <dbReference type="Proteomes" id="UP000076577"/>
    </source>
</evidence>
<dbReference type="PROSITE" id="PS50931">
    <property type="entry name" value="HTH_LYSR"/>
    <property type="match status" value="1"/>
</dbReference>
<dbReference type="PANTHER" id="PTHR30537:SF74">
    <property type="entry name" value="HTH-TYPE TRANSCRIPTIONAL REGULATOR TRPI"/>
    <property type="match status" value="1"/>
</dbReference>
<name>A0A165ZR05_9HYPH</name>
<dbReference type="InterPro" id="IPR000847">
    <property type="entry name" value="LysR_HTH_N"/>
</dbReference>
<dbReference type="InterPro" id="IPR036390">
    <property type="entry name" value="WH_DNA-bd_sf"/>
</dbReference>
<evidence type="ECO:0000256" key="2">
    <source>
        <dbReference type="ARBA" id="ARBA00023015"/>
    </source>
</evidence>
<evidence type="ECO:0000256" key="4">
    <source>
        <dbReference type="ARBA" id="ARBA00023163"/>
    </source>
</evidence>